<name>A0AAV4BIL6_9GAST</name>
<dbReference type="Proteomes" id="UP000735302">
    <property type="component" value="Unassembled WGS sequence"/>
</dbReference>
<comment type="caution">
    <text evidence="2">The sequence shown here is derived from an EMBL/GenBank/DDBJ whole genome shotgun (WGS) entry which is preliminary data.</text>
</comment>
<accession>A0AAV4BIL6</accession>
<evidence type="ECO:0000313" key="2">
    <source>
        <dbReference type="EMBL" id="GFO19403.1"/>
    </source>
</evidence>
<proteinExistence type="predicted"/>
<organism evidence="2 3">
    <name type="scientific">Plakobranchus ocellatus</name>
    <dbReference type="NCBI Taxonomy" id="259542"/>
    <lineage>
        <taxon>Eukaryota</taxon>
        <taxon>Metazoa</taxon>
        <taxon>Spiralia</taxon>
        <taxon>Lophotrochozoa</taxon>
        <taxon>Mollusca</taxon>
        <taxon>Gastropoda</taxon>
        <taxon>Heterobranchia</taxon>
        <taxon>Euthyneura</taxon>
        <taxon>Panpulmonata</taxon>
        <taxon>Sacoglossa</taxon>
        <taxon>Placobranchoidea</taxon>
        <taxon>Plakobranchidae</taxon>
        <taxon>Plakobranchus</taxon>
    </lineage>
</organism>
<evidence type="ECO:0000313" key="3">
    <source>
        <dbReference type="Proteomes" id="UP000735302"/>
    </source>
</evidence>
<feature type="region of interest" description="Disordered" evidence="1">
    <location>
        <begin position="47"/>
        <end position="129"/>
    </location>
</feature>
<protein>
    <submittedName>
        <fullName evidence="2">Uncharacterized protein</fullName>
    </submittedName>
</protein>
<reference evidence="2 3" key="1">
    <citation type="journal article" date="2021" name="Elife">
        <title>Chloroplast acquisition without the gene transfer in kleptoplastic sea slugs, Plakobranchus ocellatus.</title>
        <authorList>
            <person name="Maeda T."/>
            <person name="Takahashi S."/>
            <person name="Yoshida T."/>
            <person name="Shimamura S."/>
            <person name="Takaki Y."/>
            <person name="Nagai Y."/>
            <person name="Toyoda A."/>
            <person name="Suzuki Y."/>
            <person name="Arimoto A."/>
            <person name="Ishii H."/>
            <person name="Satoh N."/>
            <person name="Nishiyama T."/>
            <person name="Hasebe M."/>
            <person name="Maruyama T."/>
            <person name="Minagawa J."/>
            <person name="Obokata J."/>
            <person name="Shigenobu S."/>
        </authorList>
    </citation>
    <scope>NUCLEOTIDE SEQUENCE [LARGE SCALE GENOMIC DNA]</scope>
</reference>
<dbReference type="AlphaFoldDB" id="A0AAV4BIL6"/>
<evidence type="ECO:0000256" key="1">
    <source>
        <dbReference type="SAM" id="MobiDB-lite"/>
    </source>
</evidence>
<dbReference type="EMBL" id="BLXT01005065">
    <property type="protein sequence ID" value="GFO19403.1"/>
    <property type="molecule type" value="Genomic_DNA"/>
</dbReference>
<sequence>MFLKERSPISVKEVRNLADKYRTAHPAKPIAKEIEIVANVGVTKESKNNQEQFNRTSRRDKWQQNSNQQSRSCGPNWKQRDHAQPNQIFPRWNDSSHNNFRRQNKGNFRGYSQRRPSRGRGMPSSGNYHSQRYEYASSASILFNKSDKTSQHQLNIVSGKINGTDCTVLRDTGCACVGIRQCLLKPNDFTNETATCQTFDGSEKKFRKATAFIETPIFYWKGHRPSISQPCG</sequence>
<keyword evidence="3" id="KW-1185">Reference proteome</keyword>
<gene>
    <name evidence="2" type="ORF">PoB_004590800</name>
</gene>
<feature type="compositionally biased region" description="Polar residues" evidence="1">
    <location>
        <begin position="63"/>
        <end position="73"/>
    </location>
</feature>